<evidence type="ECO:0000256" key="3">
    <source>
        <dbReference type="ARBA" id="ARBA00023002"/>
    </source>
</evidence>
<dbReference type="SUPFAM" id="SSF51905">
    <property type="entry name" value="FAD/NAD(P)-binding domain"/>
    <property type="match status" value="1"/>
</dbReference>
<keyword evidence="2" id="KW-0274">FAD</keyword>
<feature type="region of interest" description="Disordered" evidence="5">
    <location>
        <begin position="281"/>
        <end position="325"/>
    </location>
</feature>
<sequence length="507" mass="56358">MDFGNNNNSKNRLPVLIIGGGISGLVLANVLQAQGVPYKVFERDLSPTSRSQGWAIGLDFGLAILKATIGPEKYDTLGKQTAVDSDHPERGAMTMVDGNANKRILMLSPPPNTDMFRINRTRLRAWLLKDIMEADCIVWNKIFESYTIIMTDKEKEDGSGKDHVIVEVTFTDGTTERGSILVGADGTNSHVCRQLIGSNLFEQTTLTSDVKNLASSYWIDQKFRDEIVESYGPAHVVAPGSGTEDEASTCMFFSLVDVNFSRKEAPYHMMWSMSYLDDDDDADDDDNNEKDNNKKNNNVYSLTTSTQQQSSQEKKNRQQQQQHDSEKLLKIAKARITRCGFSGPLLQLVMETPQNSNVGSLLFKERSPCSSLQEMASNTNNRIVLIGDSSHSMIQLCGSGGNHAIADACFLGSALASAYKKDEEKALEEAVYMFYKETIPRGQEAVVAAHKTADAFHGTRETVREYMNSILQQASSLATIDNTETHCWKKKMDPELLARYNNNNPKL</sequence>
<organism evidence="7 8">
    <name type="scientific">Circinella minor</name>
    <dbReference type="NCBI Taxonomy" id="1195481"/>
    <lineage>
        <taxon>Eukaryota</taxon>
        <taxon>Fungi</taxon>
        <taxon>Fungi incertae sedis</taxon>
        <taxon>Mucoromycota</taxon>
        <taxon>Mucoromycotina</taxon>
        <taxon>Mucoromycetes</taxon>
        <taxon>Mucorales</taxon>
        <taxon>Lichtheimiaceae</taxon>
        <taxon>Circinella</taxon>
    </lineage>
</organism>
<comment type="caution">
    <text evidence="7">The sequence shown here is derived from an EMBL/GenBank/DDBJ whole genome shotgun (WGS) entry which is preliminary data.</text>
</comment>
<dbReference type="InterPro" id="IPR036188">
    <property type="entry name" value="FAD/NAD-bd_sf"/>
</dbReference>
<protein>
    <recommendedName>
        <fullName evidence="6">FAD-binding domain-containing protein</fullName>
    </recommendedName>
</protein>
<evidence type="ECO:0000256" key="5">
    <source>
        <dbReference type="SAM" id="MobiDB-lite"/>
    </source>
</evidence>
<evidence type="ECO:0000259" key="6">
    <source>
        <dbReference type="Pfam" id="PF01494"/>
    </source>
</evidence>
<dbReference type="Pfam" id="PF01494">
    <property type="entry name" value="FAD_binding_3"/>
    <property type="match status" value="2"/>
</dbReference>
<gene>
    <name evidence="7" type="ORF">INT45_005046</name>
</gene>
<keyword evidence="3" id="KW-0560">Oxidoreductase</keyword>
<dbReference type="GO" id="GO:0004497">
    <property type="term" value="F:monooxygenase activity"/>
    <property type="evidence" value="ECO:0007669"/>
    <property type="project" value="UniProtKB-KW"/>
</dbReference>
<dbReference type="OrthoDB" id="655030at2759"/>
<dbReference type="GO" id="GO:0071949">
    <property type="term" value="F:FAD binding"/>
    <property type="evidence" value="ECO:0007669"/>
    <property type="project" value="InterPro"/>
</dbReference>
<dbReference type="Gene3D" id="3.50.50.60">
    <property type="entry name" value="FAD/NAD(P)-binding domain"/>
    <property type="match status" value="1"/>
</dbReference>
<reference evidence="7 8" key="1">
    <citation type="submission" date="2020-12" db="EMBL/GenBank/DDBJ databases">
        <title>Metabolic potential, ecology and presence of endohyphal bacteria is reflected in genomic diversity of Mucoromycotina.</title>
        <authorList>
            <person name="Muszewska A."/>
            <person name="Okrasinska A."/>
            <person name="Steczkiewicz K."/>
            <person name="Drgas O."/>
            <person name="Orlowska M."/>
            <person name="Perlinska-Lenart U."/>
            <person name="Aleksandrzak-Piekarczyk T."/>
            <person name="Szatraj K."/>
            <person name="Zielenkiewicz U."/>
            <person name="Pilsyk S."/>
            <person name="Malc E."/>
            <person name="Mieczkowski P."/>
            <person name="Kruszewska J.S."/>
            <person name="Biernat P."/>
            <person name="Pawlowska J."/>
        </authorList>
    </citation>
    <scope>NUCLEOTIDE SEQUENCE [LARGE SCALE GENOMIC DNA]</scope>
    <source>
        <strain evidence="7 8">CBS 142.35</strain>
    </source>
</reference>
<evidence type="ECO:0000313" key="7">
    <source>
        <dbReference type="EMBL" id="KAG2226560.1"/>
    </source>
</evidence>
<accession>A0A8H7SDE0</accession>
<name>A0A8H7SDE0_9FUNG</name>
<feature type="domain" description="FAD-binding" evidence="6">
    <location>
        <begin position="377"/>
        <end position="427"/>
    </location>
</feature>
<feature type="compositionally biased region" description="Low complexity" evidence="5">
    <location>
        <begin position="295"/>
        <end position="311"/>
    </location>
</feature>
<keyword evidence="1" id="KW-0285">Flavoprotein</keyword>
<evidence type="ECO:0000256" key="4">
    <source>
        <dbReference type="ARBA" id="ARBA00023033"/>
    </source>
</evidence>
<feature type="domain" description="FAD-binding" evidence="6">
    <location>
        <begin position="13"/>
        <end position="53"/>
    </location>
</feature>
<dbReference type="PRINTS" id="PR00420">
    <property type="entry name" value="RNGMNOXGNASE"/>
</dbReference>
<dbReference type="EMBL" id="JAEPRB010000015">
    <property type="protein sequence ID" value="KAG2226560.1"/>
    <property type="molecule type" value="Genomic_DNA"/>
</dbReference>
<dbReference type="AlphaFoldDB" id="A0A8H7SDE0"/>
<evidence type="ECO:0000313" key="8">
    <source>
        <dbReference type="Proteomes" id="UP000646827"/>
    </source>
</evidence>
<evidence type="ECO:0000256" key="1">
    <source>
        <dbReference type="ARBA" id="ARBA00022630"/>
    </source>
</evidence>
<dbReference type="InterPro" id="IPR002938">
    <property type="entry name" value="FAD-bd"/>
</dbReference>
<dbReference type="PANTHER" id="PTHR47178:SF6">
    <property type="entry name" value="FAD-BINDING DOMAIN-CONTAINING PROTEIN"/>
    <property type="match status" value="1"/>
</dbReference>
<dbReference type="Proteomes" id="UP000646827">
    <property type="component" value="Unassembled WGS sequence"/>
</dbReference>
<keyword evidence="4" id="KW-0503">Monooxygenase</keyword>
<evidence type="ECO:0000256" key="2">
    <source>
        <dbReference type="ARBA" id="ARBA00022827"/>
    </source>
</evidence>
<proteinExistence type="predicted"/>
<keyword evidence="8" id="KW-1185">Reference proteome</keyword>
<dbReference type="PANTHER" id="PTHR47178">
    <property type="entry name" value="MONOOXYGENASE, FAD-BINDING"/>
    <property type="match status" value="1"/>
</dbReference>